<dbReference type="Pfam" id="PF24057">
    <property type="entry name" value="DUF7358"/>
    <property type="match status" value="1"/>
</dbReference>
<evidence type="ECO:0000313" key="5">
    <source>
        <dbReference type="EMBL" id="KAJ8765066.1"/>
    </source>
</evidence>
<evidence type="ECO:0000256" key="1">
    <source>
        <dbReference type="ARBA" id="ARBA00022801"/>
    </source>
</evidence>
<dbReference type="CDD" id="cd00519">
    <property type="entry name" value="Lipase_3"/>
    <property type="match status" value="1"/>
</dbReference>
<reference evidence="5 6" key="1">
    <citation type="submission" date="2021-09" db="EMBL/GenBank/DDBJ databases">
        <title>Genomic insights and catalytic innovation underlie evolution of tropane alkaloids biosynthesis.</title>
        <authorList>
            <person name="Wang Y.-J."/>
            <person name="Tian T."/>
            <person name="Huang J.-P."/>
            <person name="Huang S.-X."/>
        </authorList>
    </citation>
    <scope>NUCLEOTIDE SEQUENCE [LARGE SCALE GENOMIC DNA]</scope>
    <source>
        <strain evidence="5">KIB-2018</strain>
        <tissue evidence="5">Leaf</tissue>
    </source>
</reference>
<dbReference type="EMBL" id="JAIWQS010000005">
    <property type="protein sequence ID" value="KAJ8765066.1"/>
    <property type="molecule type" value="Genomic_DNA"/>
</dbReference>
<dbReference type="GO" id="GO:0016787">
    <property type="term" value="F:hydrolase activity"/>
    <property type="evidence" value="ECO:0007669"/>
    <property type="project" value="UniProtKB-KW"/>
</dbReference>
<proteinExistence type="predicted"/>
<evidence type="ECO:0000259" key="4">
    <source>
        <dbReference type="Pfam" id="PF24057"/>
    </source>
</evidence>
<dbReference type="Pfam" id="PF01764">
    <property type="entry name" value="Lipase_3"/>
    <property type="match status" value="1"/>
</dbReference>
<name>A0AAV8TE32_9ROSI</name>
<gene>
    <name evidence="5" type="ORF">K2173_010543</name>
</gene>
<organism evidence="5 6">
    <name type="scientific">Erythroxylum novogranatense</name>
    <dbReference type="NCBI Taxonomy" id="1862640"/>
    <lineage>
        <taxon>Eukaryota</taxon>
        <taxon>Viridiplantae</taxon>
        <taxon>Streptophyta</taxon>
        <taxon>Embryophyta</taxon>
        <taxon>Tracheophyta</taxon>
        <taxon>Spermatophyta</taxon>
        <taxon>Magnoliopsida</taxon>
        <taxon>eudicotyledons</taxon>
        <taxon>Gunneridae</taxon>
        <taxon>Pentapetalae</taxon>
        <taxon>rosids</taxon>
        <taxon>fabids</taxon>
        <taxon>Malpighiales</taxon>
        <taxon>Erythroxylaceae</taxon>
        <taxon>Erythroxylum</taxon>
    </lineage>
</organism>
<dbReference type="Gene3D" id="3.40.50.1820">
    <property type="entry name" value="alpha/beta hydrolase"/>
    <property type="match status" value="1"/>
</dbReference>
<feature type="domain" description="DUF7358" evidence="4">
    <location>
        <begin position="50"/>
        <end position="149"/>
    </location>
</feature>
<feature type="compositionally biased region" description="Polar residues" evidence="2">
    <location>
        <begin position="501"/>
        <end position="514"/>
    </location>
</feature>
<keyword evidence="1" id="KW-0378">Hydrolase</keyword>
<feature type="region of interest" description="Disordered" evidence="2">
    <location>
        <begin position="501"/>
        <end position="534"/>
    </location>
</feature>
<feature type="compositionally biased region" description="Basic and acidic residues" evidence="2">
    <location>
        <begin position="525"/>
        <end position="534"/>
    </location>
</feature>
<evidence type="ECO:0008006" key="7">
    <source>
        <dbReference type="Google" id="ProtNLM"/>
    </source>
</evidence>
<keyword evidence="6" id="KW-1185">Reference proteome</keyword>
<accession>A0AAV8TE32</accession>
<dbReference type="InterPro" id="IPR029058">
    <property type="entry name" value="AB_hydrolase_fold"/>
</dbReference>
<feature type="domain" description="Fungal lipase-type" evidence="3">
    <location>
        <begin position="289"/>
        <end position="448"/>
    </location>
</feature>
<dbReference type="InterPro" id="IPR055782">
    <property type="entry name" value="DUF7358"/>
</dbReference>
<evidence type="ECO:0000256" key="2">
    <source>
        <dbReference type="SAM" id="MobiDB-lite"/>
    </source>
</evidence>
<dbReference type="Proteomes" id="UP001159364">
    <property type="component" value="Linkage Group LG05"/>
</dbReference>
<dbReference type="SUPFAM" id="SSF53474">
    <property type="entry name" value="alpha/beta-Hydrolases"/>
    <property type="match status" value="1"/>
</dbReference>
<dbReference type="AlphaFoldDB" id="A0AAV8TE32"/>
<dbReference type="PANTHER" id="PTHR47030:SF2">
    <property type="entry name" value="LIPASE CLASS 3 FAMILY PROTEIN"/>
    <property type="match status" value="1"/>
</dbReference>
<sequence length="643" mass="72191">MPELLKKPQQNLFLIVLFTAPTKPPLTLLFGSGDGLDTKNGIAGAELDCRCLSDMALNSSQLKRRLLVLFSVFACCLPLLQCFAGSDILKWRYYFVSNDDFWRAHYQEVFDHGIREVMCCLGRVKYWSIESEEDEIYSVARLLGDLVTYRAAGKGHLELLAGLALLQKHDKSPESCDDLVQQEAPKELIQDALHFHDFAEAAYTGPLLDLGRHNVLFSCAWFHRQGILTPWRRNRLPKLAGDNWWRGHASAFLKHVNLPPEVLRKGRVCADKCQAAYFVVVLHYQRTVVIAIRGTETPEDLITDGLARECSLSRDDLAGLIHSSYIHPDVKQSVESSFPHYAHSGMVEAVHDLYEQIEGSPSDFESEPRGFLSSLLGAGCECEGYSVRIVGHSLGGAVAALLGLRLCHRYPDLHVYSFGPLPCMDPVIAESCSSFITSIINNNEFSARLSVRSLLQLRAAAITALAQNSKADTVSVTRLTRRLLHVSQHLLRESKNLSVNHSTWNESGSMTNPGNIDDRDEENPFSDRDDNVHSLEDPVPQFLETIPTSENESPVDPPEMFLPGLVIHIMPEHRKPSTPVCWRFQQGVRVYKAYLANRGDFKDIVVSPNMFIDHFPWRCHNAMQKVLKTQNVNVQTGEPHIVS</sequence>
<evidence type="ECO:0000259" key="3">
    <source>
        <dbReference type="Pfam" id="PF01764"/>
    </source>
</evidence>
<dbReference type="InterPro" id="IPR002921">
    <property type="entry name" value="Fungal_lipase-type"/>
</dbReference>
<dbReference type="PANTHER" id="PTHR47030">
    <property type="entry name" value="LIPASE CLASS 3 FAMILY PROTEIN"/>
    <property type="match status" value="1"/>
</dbReference>
<evidence type="ECO:0000313" key="6">
    <source>
        <dbReference type="Proteomes" id="UP001159364"/>
    </source>
</evidence>
<dbReference type="GO" id="GO:0006629">
    <property type="term" value="P:lipid metabolic process"/>
    <property type="evidence" value="ECO:0007669"/>
    <property type="project" value="InterPro"/>
</dbReference>
<comment type="caution">
    <text evidence="5">The sequence shown here is derived from an EMBL/GenBank/DDBJ whole genome shotgun (WGS) entry which is preliminary data.</text>
</comment>
<protein>
    <recommendedName>
        <fullName evidence="7">Fungal lipase-like domain-containing protein</fullName>
    </recommendedName>
</protein>